<feature type="domain" description="LTI65/LTI78 PGEED repeat" evidence="2">
    <location>
        <begin position="356"/>
        <end position="385"/>
    </location>
</feature>
<feature type="compositionally biased region" description="Basic and acidic residues" evidence="1">
    <location>
        <begin position="1"/>
        <end position="11"/>
    </location>
</feature>
<dbReference type="AlphaFoldDB" id="A0ABD1GMV8"/>
<dbReference type="PANTHER" id="PTHR33836:SF7">
    <property type="entry name" value="LOW-TEMPERATURE-INDUCED PROTEIN"/>
    <property type="match status" value="1"/>
</dbReference>
<dbReference type="Pfam" id="PF23399">
    <property type="entry name" value="LTI65_PGEED"/>
    <property type="match status" value="1"/>
</dbReference>
<gene>
    <name evidence="3" type="ORF">AAHA92_21817</name>
</gene>
<dbReference type="InterPro" id="IPR057059">
    <property type="entry name" value="LTI65/LTI78_PGEED"/>
</dbReference>
<evidence type="ECO:0000313" key="4">
    <source>
        <dbReference type="Proteomes" id="UP001567538"/>
    </source>
</evidence>
<dbReference type="InterPro" id="IPR037491">
    <property type="entry name" value="LTI78/LTI65"/>
</dbReference>
<feature type="region of interest" description="Disordered" evidence="1">
    <location>
        <begin position="442"/>
        <end position="463"/>
    </location>
</feature>
<evidence type="ECO:0000256" key="1">
    <source>
        <dbReference type="SAM" id="MobiDB-lite"/>
    </source>
</evidence>
<feature type="compositionally biased region" description="Basic and acidic residues" evidence="1">
    <location>
        <begin position="116"/>
        <end position="132"/>
    </location>
</feature>
<dbReference type="EMBL" id="JBEAFC010000008">
    <property type="protein sequence ID" value="KAL1545045.1"/>
    <property type="molecule type" value="Genomic_DNA"/>
</dbReference>
<proteinExistence type="predicted"/>
<evidence type="ECO:0000259" key="2">
    <source>
        <dbReference type="Pfam" id="PF23399"/>
    </source>
</evidence>
<reference evidence="3 4" key="1">
    <citation type="submission" date="2024-06" db="EMBL/GenBank/DDBJ databases">
        <title>A chromosome level genome sequence of Diviner's sage (Salvia divinorum).</title>
        <authorList>
            <person name="Ford S.A."/>
            <person name="Ro D.-K."/>
            <person name="Ness R.W."/>
            <person name="Phillips M.A."/>
        </authorList>
    </citation>
    <scope>NUCLEOTIDE SEQUENCE [LARGE SCALE GENOMIC DNA]</scope>
    <source>
        <strain evidence="3">SAF-2024a</strain>
        <tissue evidence="3">Leaf</tissue>
    </source>
</reference>
<evidence type="ECO:0000313" key="3">
    <source>
        <dbReference type="EMBL" id="KAL1545045.1"/>
    </source>
</evidence>
<protein>
    <recommendedName>
        <fullName evidence="2">LTI65/LTI78 PGEED repeat domain-containing protein</fullName>
    </recommendedName>
</protein>
<name>A0ABD1GMV8_SALDI</name>
<keyword evidence="4" id="KW-1185">Reference proteome</keyword>
<comment type="caution">
    <text evidence="3">The sequence shown here is derived from an EMBL/GenBank/DDBJ whole genome shotgun (WGS) entry which is preliminary data.</text>
</comment>
<feature type="compositionally biased region" description="Polar residues" evidence="1">
    <location>
        <begin position="12"/>
        <end position="22"/>
    </location>
</feature>
<dbReference type="PANTHER" id="PTHR33836">
    <property type="entry name" value="LOW-TEMPERATURE-INDUCED 65 KDA PROTEIN-RELATED"/>
    <property type="match status" value="1"/>
</dbReference>
<feature type="region of interest" description="Disordered" evidence="1">
    <location>
        <begin position="99"/>
        <end position="132"/>
    </location>
</feature>
<sequence>MAQLERIKKSSESNPKSQTSPTFEQLLRVEEAYWSNLSPRGRSCHDHELCPSYCTSGDTKKSVLSLVKDTAKKLRHSISGRPKNGFDFHDYDLNRNYNHSHSYDHNYNHSQSQSYDHNHSQRHDHDHNHDHGHITLSRGSTMEYDFDHEQDYDPEYLGAPMYESEAAPDCLKETARQHPRADPVISESHRAPNMKHKASLLGVDKPVSPNMNTVTNKIHAAAEKLATACGAVSDAAGQNTTNVIKNTSQTVADKLAPTCAAVSDATHNSANMITNTSHAVADKLVPACNVVSDATHKIVCKIAGIAVASPETQPCLEAKAELMSEDAGNLKAWLIVTDDAGNLKQCATGSPQTYNRGVSVKEFILNKLEPGEDERALSQAITEAISPRKSTGETGVVDKVKEAITSFLRQEEASNSTELSAGLISDAPASSEVETIAEPNRAASVHADKSASPSAAAVDTSNTPTAVQLKPVASIHAEKPASLSPAAPDTSIIPANGQLNRVASVHVRSTKVFTDSTNNSPIIPVSTNDHEVYEEETHGKILQAN</sequence>
<dbReference type="Proteomes" id="UP001567538">
    <property type="component" value="Unassembled WGS sequence"/>
</dbReference>
<feature type="region of interest" description="Disordered" evidence="1">
    <location>
        <begin position="1"/>
        <end position="22"/>
    </location>
</feature>
<accession>A0ABD1GMV8</accession>
<organism evidence="3 4">
    <name type="scientific">Salvia divinorum</name>
    <name type="common">Maria pastora</name>
    <name type="synonym">Diviner's sage</name>
    <dbReference type="NCBI Taxonomy" id="28513"/>
    <lineage>
        <taxon>Eukaryota</taxon>
        <taxon>Viridiplantae</taxon>
        <taxon>Streptophyta</taxon>
        <taxon>Embryophyta</taxon>
        <taxon>Tracheophyta</taxon>
        <taxon>Spermatophyta</taxon>
        <taxon>Magnoliopsida</taxon>
        <taxon>eudicotyledons</taxon>
        <taxon>Gunneridae</taxon>
        <taxon>Pentapetalae</taxon>
        <taxon>asterids</taxon>
        <taxon>lamiids</taxon>
        <taxon>Lamiales</taxon>
        <taxon>Lamiaceae</taxon>
        <taxon>Nepetoideae</taxon>
        <taxon>Mentheae</taxon>
        <taxon>Salviinae</taxon>
        <taxon>Salvia</taxon>
        <taxon>Salvia subgen. Calosphace</taxon>
    </lineage>
</organism>